<comment type="caution">
    <text evidence="2">The sequence shown here is derived from an EMBL/GenBank/DDBJ whole genome shotgun (WGS) entry which is preliminary data.</text>
</comment>
<dbReference type="PANTHER" id="PTHR47718">
    <property type="entry name" value="OS01G0519700 PROTEIN"/>
    <property type="match status" value="1"/>
</dbReference>
<evidence type="ECO:0000313" key="2">
    <source>
        <dbReference type="EMBL" id="MCI18697.1"/>
    </source>
</evidence>
<evidence type="ECO:0000259" key="1">
    <source>
        <dbReference type="Pfam" id="PF10551"/>
    </source>
</evidence>
<accession>A0A392Q468</accession>
<feature type="non-terminal residue" evidence="2">
    <location>
        <position position="1"/>
    </location>
</feature>
<dbReference type="Proteomes" id="UP000265520">
    <property type="component" value="Unassembled WGS sequence"/>
</dbReference>
<name>A0A392Q468_9FABA</name>
<protein>
    <submittedName>
        <fullName evidence="2">Protein FAR1-RELATED SEQUENCE 5-like</fullName>
    </submittedName>
</protein>
<keyword evidence="3" id="KW-1185">Reference proteome</keyword>
<evidence type="ECO:0000313" key="3">
    <source>
        <dbReference type="Proteomes" id="UP000265520"/>
    </source>
</evidence>
<feature type="domain" description="MULE transposase" evidence="1">
    <location>
        <begin position="3"/>
        <end position="48"/>
    </location>
</feature>
<dbReference type="PANTHER" id="PTHR47718:SF13">
    <property type="entry name" value="OS09G0290500 PROTEIN"/>
    <property type="match status" value="1"/>
</dbReference>
<dbReference type="Pfam" id="PF10551">
    <property type="entry name" value="MULE"/>
    <property type="match status" value="1"/>
</dbReference>
<dbReference type="EMBL" id="LXQA010111417">
    <property type="protein sequence ID" value="MCI18697.1"/>
    <property type="molecule type" value="Genomic_DNA"/>
</dbReference>
<organism evidence="2 3">
    <name type="scientific">Trifolium medium</name>
    <dbReference type="NCBI Taxonomy" id="97028"/>
    <lineage>
        <taxon>Eukaryota</taxon>
        <taxon>Viridiplantae</taxon>
        <taxon>Streptophyta</taxon>
        <taxon>Embryophyta</taxon>
        <taxon>Tracheophyta</taxon>
        <taxon>Spermatophyta</taxon>
        <taxon>Magnoliopsida</taxon>
        <taxon>eudicotyledons</taxon>
        <taxon>Gunneridae</taxon>
        <taxon>Pentapetalae</taxon>
        <taxon>rosids</taxon>
        <taxon>fabids</taxon>
        <taxon>Fabales</taxon>
        <taxon>Fabaceae</taxon>
        <taxon>Papilionoideae</taxon>
        <taxon>50 kb inversion clade</taxon>
        <taxon>NPAAA clade</taxon>
        <taxon>Hologalegina</taxon>
        <taxon>IRL clade</taxon>
        <taxon>Trifolieae</taxon>
        <taxon>Trifolium</taxon>
    </lineage>
</organism>
<dbReference type="AlphaFoldDB" id="A0A392Q468"/>
<dbReference type="InterPro" id="IPR018289">
    <property type="entry name" value="MULE_transposase_dom"/>
</dbReference>
<reference evidence="2 3" key="1">
    <citation type="journal article" date="2018" name="Front. Plant Sci.">
        <title>Red Clover (Trifolium pratense) and Zigzag Clover (T. medium) - A Picture of Genomic Similarities and Differences.</title>
        <authorList>
            <person name="Dluhosova J."/>
            <person name="Istvanek J."/>
            <person name="Nedelnik J."/>
            <person name="Repkova J."/>
        </authorList>
    </citation>
    <scope>NUCLEOTIDE SEQUENCE [LARGE SCALE GENOMIC DNA]</scope>
    <source>
        <strain evidence="3">cv. 10/8</strain>
        <tissue evidence="2">Leaf</tissue>
    </source>
</reference>
<proteinExistence type="predicted"/>
<sequence>LLEQFMEAVEGKVPISVITDGDLAMKNAIWRVFPRAHHRLCAWHLLRNAISNVGILDVMMYLKKCMLGDIEVSRPIRRNMG</sequence>